<name>A0AAV9PEQ0_9PEZI</name>
<comment type="caution">
    <text evidence="1">The sequence shown here is derived from an EMBL/GenBank/DDBJ whole genome shotgun (WGS) entry which is preliminary data.</text>
</comment>
<protein>
    <recommendedName>
        <fullName evidence="3">F-box domain-containing protein</fullName>
    </recommendedName>
</protein>
<evidence type="ECO:0008006" key="3">
    <source>
        <dbReference type="Google" id="ProtNLM"/>
    </source>
</evidence>
<accession>A0AAV9PEQ0</accession>
<gene>
    <name evidence="1" type="ORF">LTR77_003816</name>
</gene>
<evidence type="ECO:0000313" key="1">
    <source>
        <dbReference type="EMBL" id="KAK5172178.1"/>
    </source>
</evidence>
<keyword evidence="2" id="KW-1185">Reference proteome</keyword>
<dbReference type="GeneID" id="89925162"/>
<dbReference type="RefSeq" id="XP_064661022.1">
    <property type="nucleotide sequence ID" value="XM_064801071.1"/>
</dbReference>
<proteinExistence type="predicted"/>
<evidence type="ECO:0000313" key="2">
    <source>
        <dbReference type="Proteomes" id="UP001337655"/>
    </source>
</evidence>
<dbReference type="AlphaFoldDB" id="A0AAV9PEQ0"/>
<organism evidence="1 2">
    <name type="scientific">Saxophila tyrrhenica</name>
    <dbReference type="NCBI Taxonomy" id="1690608"/>
    <lineage>
        <taxon>Eukaryota</taxon>
        <taxon>Fungi</taxon>
        <taxon>Dikarya</taxon>
        <taxon>Ascomycota</taxon>
        <taxon>Pezizomycotina</taxon>
        <taxon>Dothideomycetes</taxon>
        <taxon>Dothideomycetidae</taxon>
        <taxon>Mycosphaerellales</taxon>
        <taxon>Extremaceae</taxon>
        <taxon>Saxophila</taxon>
    </lineage>
</organism>
<dbReference type="Proteomes" id="UP001337655">
    <property type="component" value="Unassembled WGS sequence"/>
</dbReference>
<dbReference type="EMBL" id="JAVRRT010000005">
    <property type="protein sequence ID" value="KAK5172178.1"/>
    <property type="molecule type" value="Genomic_DNA"/>
</dbReference>
<sequence>MADSKDGRLDGKPFRFFKLPRELRDEILKQAAENIKLSKTANPCRGIETSLHTYAPTLRLVSRQFKDKIEPLLKKKRLSLCVRLTDPELFEPWAMQLCPSIAERVSEVTFTANLICD</sequence>
<reference evidence="1 2" key="1">
    <citation type="submission" date="2023-08" db="EMBL/GenBank/DDBJ databases">
        <title>Black Yeasts Isolated from many extreme environments.</title>
        <authorList>
            <person name="Coleine C."/>
            <person name="Stajich J.E."/>
            <person name="Selbmann L."/>
        </authorList>
    </citation>
    <scope>NUCLEOTIDE SEQUENCE [LARGE SCALE GENOMIC DNA]</scope>
    <source>
        <strain evidence="1 2">CCFEE 5935</strain>
    </source>
</reference>